<reference evidence="2 3" key="2">
    <citation type="journal article" date="2021" name="Microorganisms">
        <title>The Ever-Expanding Pseudomonas Genus: Description of 43 New Species and Partition of the Pseudomonas putida Group.</title>
        <authorList>
            <person name="Girard L."/>
            <person name="Lood C."/>
            <person name="Hofte M."/>
            <person name="Vandamme P."/>
            <person name="Rokni-Zadeh H."/>
            <person name="van Noort V."/>
            <person name="Lavigne R."/>
            <person name="De Mot R."/>
        </authorList>
    </citation>
    <scope>NUCLEOTIDE SEQUENCE [LARGE SCALE GENOMIC DNA]</scope>
    <source>
        <strain evidence="2 3">RW9S1A</strain>
    </source>
</reference>
<dbReference type="KEGG" id="pxn:HU772_009530"/>
<dbReference type="Gene3D" id="1.20.910.10">
    <property type="entry name" value="Heme oxygenase-like"/>
    <property type="match status" value="1"/>
</dbReference>
<dbReference type="PANTHER" id="PTHR40279">
    <property type="entry name" value="PQQC-LIKE PROTEIN"/>
    <property type="match status" value="1"/>
</dbReference>
<dbReference type="AlphaFoldDB" id="A0A9E6Q1V2"/>
<dbReference type="SUPFAM" id="SSF48613">
    <property type="entry name" value="Heme oxygenase-like"/>
    <property type="match status" value="1"/>
</dbReference>
<dbReference type="EMBL" id="CP077095">
    <property type="protein sequence ID" value="QXI40286.1"/>
    <property type="molecule type" value="Genomic_DNA"/>
</dbReference>
<keyword evidence="1" id="KW-0560">Oxidoreductase</keyword>
<name>A0A9E6Q1V2_9PSED</name>
<keyword evidence="3" id="KW-1185">Reference proteome</keyword>
<dbReference type="SMART" id="SM01236">
    <property type="entry name" value="Haem_oxygenase_2"/>
    <property type="match status" value="1"/>
</dbReference>
<accession>A0A9E6Q1V2</accession>
<evidence type="ECO:0000313" key="2">
    <source>
        <dbReference type="EMBL" id="QXI40286.1"/>
    </source>
</evidence>
<dbReference type="InterPro" id="IPR016084">
    <property type="entry name" value="Haem_Oase-like_multi-hlx"/>
</dbReference>
<dbReference type="InterPro" id="IPR039068">
    <property type="entry name" value="PqqC-like"/>
</dbReference>
<protein>
    <submittedName>
        <fullName evidence="2">Iron-containing redox enzyme family protein</fullName>
    </submittedName>
</protein>
<proteinExistence type="predicted"/>
<reference evidence="2 3" key="1">
    <citation type="journal article" date="2020" name="Microorganisms">
        <title>Reliable Identification of Environmental Pseudomonas Isolates Using the rpoD Gene.</title>
        <authorList>
            <consortium name="The Broad Institute Genome Sequencing Platform"/>
            <person name="Girard L."/>
            <person name="Lood C."/>
            <person name="Rokni-Zadeh H."/>
            <person name="van Noort V."/>
            <person name="Lavigne R."/>
            <person name="De Mot R."/>
        </authorList>
    </citation>
    <scope>NUCLEOTIDE SEQUENCE [LARGE SCALE GENOMIC DNA]</scope>
    <source>
        <strain evidence="2 3">RW9S1A</strain>
    </source>
</reference>
<dbReference type="Proteomes" id="UP000633418">
    <property type="component" value="Chromosome"/>
</dbReference>
<dbReference type="PANTHER" id="PTHR40279:SF3">
    <property type="entry name" value="4-AMINOBENZOATE SYNTHASE"/>
    <property type="match status" value="1"/>
</dbReference>
<evidence type="ECO:0000313" key="3">
    <source>
        <dbReference type="Proteomes" id="UP000633418"/>
    </source>
</evidence>
<dbReference type="GO" id="GO:0016491">
    <property type="term" value="F:oxidoreductase activity"/>
    <property type="evidence" value="ECO:0007669"/>
    <property type="project" value="UniProtKB-KW"/>
</dbReference>
<sequence length="241" mass="27743">MLQSQREFKKTLEDTLHRHLTMAHPIFRELLDPSARNIHLLRKVAMQGYQLTRYFLTYVEHLFFHCPSPAFKRALLINCYEEETGRLSRTDNHVTLMQNFIRALGVSDAERDAETPLPATQRLIDYRLAAVRDPQRYHIGAAAVMIASEGQNLETVADEARHELLGKVYGLTEKDLLFFSVHQKEDVGHVAQGLALVSTLCVTEQMQREALEAVDLTCQMFYDMYEDMYRHYCKPAIAVPA</sequence>
<dbReference type="RefSeq" id="WP_186661013.1">
    <property type="nucleotide sequence ID" value="NZ_CP077095.1"/>
</dbReference>
<gene>
    <name evidence="2" type="ORF">HU772_009530</name>
</gene>
<evidence type="ECO:0000256" key="1">
    <source>
        <dbReference type="ARBA" id="ARBA00023002"/>
    </source>
</evidence>
<organism evidence="2 3">
    <name type="scientific">Pseudomonas xantholysinigenes</name>
    <dbReference type="NCBI Taxonomy" id="2745490"/>
    <lineage>
        <taxon>Bacteria</taxon>
        <taxon>Pseudomonadati</taxon>
        <taxon>Pseudomonadota</taxon>
        <taxon>Gammaproteobacteria</taxon>
        <taxon>Pseudomonadales</taxon>
        <taxon>Pseudomonadaceae</taxon>
        <taxon>Pseudomonas</taxon>
    </lineage>
</organism>
<dbReference type="Pfam" id="PF14518">
    <property type="entry name" value="Haem_oxygenas_2"/>
    <property type="match status" value="1"/>
</dbReference>